<dbReference type="RefSeq" id="WP_094237510.1">
    <property type="nucleotide sequence ID" value="NZ_CP022657.1"/>
</dbReference>
<dbReference type="EMBL" id="CP022657">
    <property type="protein sequence ID" value="ASS76277.1"/>
    <property type="molecule type" value="Genomic_DNA"/>
</dbReference>
<dbReference type="OrthoDB" id="9789350at2"/>
<dbReference type="SUPFAM" id="SSF55144">
    <property type="entry name" value="LigT-like"/>
    <property type="match status" value="1"/>
</dbReference>
<sequence length="185" mass="20624">MGRYFLGLDVPQAVCGAKLLSVQRRLEPSLSVKKWYRPEQFHLTTHFLGELDAKQVRQVIESVTPHTAKQLAFTLRLDHAGWFPRAKVVWCGVTGDVERLQGLYTALAGPLNGLGAGSFAHDQYRPHITLGRLQAIDAAWQPPDVSELLQGAEWQVTSLHLYESVSAGAAGPHYPVRHTFRFQEA</sequence>
<dbReference type="PANTHER" id="PTHR35561">
    <property type="entry name" value="RNA 2',3'-CYCLIC PHOSPHODIESTERASE"/>
    <property type="match status" value="1"/>
</dbReference>
<organism evidence="3 4">
    <name type="scientific">Tumebacillus algifaecis</name>
    <dbReference type="NCBI Taxonomy" id="1214604"/>
    <lineage>
        <taxon>Bacteria</taxon>
        <taxon>Bacillati</taxon>
        <taxon>Bacillota</taxon>
        <taxon>Bacilli</taxon>
        <taxon>Bacillales</taxon>
        <taxon>Alicyclobacillaceae</taxon>
        <taxon>Tumebacillus</taxon>
    </lineage>
</organism>
<dbReference type="EC" id="3.1.4.58" evidence="2"/>
<evidence type="ECO:0000313" key="4">
    <source>
        <dbReference type="Proteomes" id="UP000214688"/>
    </source>
</evidence>
<dbReference type="KEGG" id="tab:CIG75_15880"/>
<dbReference type="PANTHER" id="PTHR35561:SF1">
    <property type="entry name" value="RNA 2',3'-CYCLIC PHOSPHODIESTERASE"/>
    <property type="match status" value="1"/>
</dbReference>
<evidence type="ECO:0000256" key="2">
    <source>
        <dbReference type="HAMAP-Rule" id="MF_01940"/>
    </source>
</evidence>
<dbReference type="GO" id="GO:0008664">
    <property type="term" value="F:RNA 2',3'-cyclic 3'-phosphodiesterase activity"/>
    <property type="evidence" value="ECO:0007669"/>
    <property type="project" value="UniProtKB-EC"/>
</dbReference>
<comment type="catalytic activity">
    <reaction evidence="2">
        <text>a 3'-end 2',3'-cyclophospho-ribonucleotide-RNA + H2O = a 3'-end 2'-phospho-ribonucleotide-RNA + H(+)</text>
        <dbReference type="Rhea" id="RHEA:11828"/>
        <dbReference type="Rhea" id="RHEA-COMP:10464"/>
        <dbReference type="Rhea" id="RHEA-COMP:17353"/>
        <dbReference type="ChEBI" id="CHEBI:15377"/>
        <dbReference type="ChEBI" id="CHEBI:15378"/>
        <dbReference type="ChEBI" id="CHEBI:83064"/>
        <dbReference type="ChEBI" id="CHEBI:173113"/>
        <dbReference type="EC" id="3.1.4.58"/>
    </reaction>
</comment>
<dbReference type="NCBIfam" id="TIGR02258">
    <property type="entry name" value="2_5_ligase"/>
    <property type="match status" value="1"/>
</dbReference>
<comment type="function">
    <text evidence="2">Hydrolyzes RNA 2',3'-cyclic phosphodiester to an RNA 2'-phosphomonoester.</text>
</comment>
<evidence type="ECO:0000313" key="3">
    <source>
        <dbReference type="EMBL" id="ASS76277.1"/>
    </source>
</evidence>
<feature type="active site" description="Proton donor" evidence="2">
    <location>
        <position position="42"/>
    </location>
</feature>
<reference evidence="3 4" key="1">
    <citation type="journal article" date="2015" name="Int. J. Syst. Evol. Microbiol.">
        <title>Tumebacillus algifaecis sp. nov., isolated from decomposing algal scum.</title>
        <authorList>
            <person name="Wu Y.F."/>
            <person name="Zhang B."/>
            <person name="Xing P."/>
            <person name="Wu Q.L."/>
            <person name="Liu S.J."/>
        </authorList>
    </citation>
    <scope>NUCLEOTIDE SEQUENCE [LARGE SCALE GENOMIC DNA]</scope>
    <source>
        <strain evidence="3 4">THMBR28</strain>
    </source>
</reference>
<dbReference type="InterPro" id="IPR009097">
    <property type="entry name" value="Cyclic_Pdiesterase"/>
</dbReference>
<feature type="short sequence motif" description="HXTX 2" evidence="2">
    <location>
        <begin position="127"/>
        <end position="130"/>
    </location>
</feature>
<gene>
    <name evidence="3" type="ORF">CIG75_15880</name>
</gene>
<comment type="similarity">
    <text evidence="2">Belongs to the 2H phosphoesterase superfamily. ThpR family.</text>
</comment>
<dbReference type="AlphaFoldDB" id="A0A223D492"/>
<feature type="short sequence motif" description="HXTX 1" evidence="2">
    <location>
        <begin position="42"/>
        <end position="45"/>
    </location>
</feature>
<protein>
    <recommendedName>
        <fullName evidence="2">RNA 2',3'-cyclic phosphodiesterase</fullName>
        <shortName evidence="2">RNA 2',3'-CPDase</shortName>
        <ecNumber evidence="2">3.1.4.58</ecNumber>
    </recommendedName>
</protein>
<keyword evidence="4" id="KW-1185">Reference proteome</keyword>
<name>A0A223D492_9BACL</name>
<dbReference type="Pfam" id="PF13563">
    <property type="entry name" value="2_5_RNA_ligase2"/>
    <property type="match status" value="1"/>
</dbReference>
<dbReference type="Proteomes" id="UP000214688">
    <property type="component" value="Chromosome"/>
</dbReference>
<feature type="active site" description="Proton acceptor" evidence="2">
    <location>
        <position position="127"/>
    </location>
</feature>
<evidence type="ECO:0000256" key="1">
    <source>
        <dbReference type="ARBA" id="ARBA00022801"/>
    </source>
</evidence>
<keyword evidence="1 2" id="KW-0378">Hydrolase</keyword>
<dbReference type="HAMAP" id="MF_01940">
    <property type="entry name" value="RNA_CPDase"/>
    <property type="match status" value="1"/>
</dbReference>
<dbReference type="InterPro" id="IPR004175">
    <property type="entry name" value="RNA_CPDase"/>
</dbReference>
<accession>A0A223D492</accession>
<dbReference type="GO" id="GO:0004113">
    <property type="term" value="F:2',3'-cyclic-nucleotide 3'-phosphodiesterase activity"/>
    <property type="evidence" value="ECO:0007669"/>
    <property type="project" value="InterPro"/>
</dbReference>
<proteinExistence type="inferred from homology"/>
<dbReference type="Gene3D" id="3.90.1140.10">
    <property type="entry name" value="Cyclic phosphodiesterase"/>
    <property type="match status" value="1"/>
</dbReference>